<dbReference type="EMBL" id="AHKF01000038">
    <property type="protein sequence ID" value="EIA07131.1"/>
    <property type="molecule type" value="Genomic_DNA"/>
</dbReference>
<accession>H7FWJ3</accession>
<name>H7FWJ3_FLAFP</name>
<evidence type="ECO:0000313" key="2">
    <source>
        <dbReference type="Proteomes" id="UP000005566"/>
    </source>
</evidence>
<sequence length="70" mass="8502">MGRVEYATNGWDVIIFNIHFFDYKLLKPDKYHVNYLIFIVNSNLNREEVLNDTISKFNFNYNKKNHSKKE</sequence>
<proteinExistence type="predicted"/>
<organism evidence="1 2">
    <name type="scientific">Flavobacterium frigoris (strain PS1)</name>
    <dbReference type="NCBI Taxonomy" id="1086011"/>
    <lineage>
        <taxon>Bacteria</taxon>
        <taxon>Pseudomonadati</taxon>
        <taxon>Bacteroidota</taxon>
        <taxon>Flavobacteriia</taxon>
        <taxon>Flavobacteriales</taxon>
        <taxon>Flavobacteriaceae</taxon>
        <taxon>Flavobacterium</taxon>
    </lineage>
</organism>
<evidence type="ECO:0000313" key="1">
    <source>
        <dbReference type="EMBL" id="EIA07131.1"/>
    </source>
</evidence>
<dbReference type="Proteomes" id="UP000005566">
    <property type="component" value="Unassembled WGS sequence"/>
</dbReference>
<comment type="caution">
    <text evidence="1">The sequence shown here is derived from an EMBL/GenBank/DDBJ whole genome shotgun (WGS) entry which is preliminary data.</text>
</comment>
<dbReference type="AlphaFoldDB" id="H7FWJ3"/>
<reference evidence="1 2" key="1">
    <citation type="journal article" date="2014" name="Acta Crystallogr. D">
        <title>Structure-based characterization and antifreeze properties of a hyperactive ice-binding protein from the Antarctic bacterium Flavobacterium frigoris PS1.</title>
        <authorList>
            <person name="Do H."/>
            <person name="Kim S.J."/>
            <person name="Kim H.J."/>
            <person name="Lee J.H."/>
        </authorList>
    </citation>
    <scope>NUCLEOTIDE SEQUENCE [LARGE SCALE GENOMIC DNA]</scope>
    <source>
        <strain evidence="1 2">PS1</strain>
    </source>
</reference>
<keyword evidence="2" id="KW-1185">Reference proteome</keyword>
<protein>
    <submittedName>
        <fullName evidence="1">Uncharacterized protein</fullName>
    </submittedName>
</protein>
<gene>
    <name evidence="1" type="ORF">HJ01_03540</name>
</gene>